<comment type="caution">
    <text evidence="2">The sequence shown here is derived from an EMBL/GenBank/DDBJ whole genome shotgun (WGS) entry which is preliminary data.</text>
</comment>
<keyword evidence="1" id="KW-1133">Transmembrane helix</keyword>
<dbReference type="AlphaFoldDB" id="A0A4V5LPJ2"/>
<gene>
    <name evidence="2" type="ORF">E5167_15090</name>
</gene>
<accession>A0A4V5LPJ2</accession>
<protein>
    <submittedName>
        <fullName evidence="2">Uncharacterized protein</fullName>
    </submittedName>
</protein>
<dbReference type="RefSeq" id="WP_136844998.1">
    <property type="nucleotide sequence ID" value="NZ_SUPL01000014.1"/>
</dbReference>
<keyword evidence="1" id="KW-0812">Transmembrane</keyword>
<evidence type="ECO:0000313" key="3">
    <source>
        <dbReference type="Proteomes" id="UP000307657"/>
    </source>
</evidence>
<evidence type="ECO:0000256" key="1">
    <source>
        <dbReference type="SAM" id="Phobius"/>
    </source>
</evidence>
<evidence type="ECO:0000313" key="2">
    <source>
        <dbReference type="EMBL" id="TJY31599.1"/>
    </source>
</evidence>
<name>A0A4V5LPJ2_9FLAO</name>
<feature type="transmembrane region" description="Helical" evidence="1">
    <location>
        <begin position="25"/>
        <end position="45"/>
    </location>
</feature>
<dbReference type="Proteomes" id="UP000307657">
    <property type="component" value="Unassembled WGS sequence"/>
</dbReference>
<sequence length="145" mass="16869">MNFYELIYLNIYLSLSRTNKSIPEWSTLFCLSSLFFLNLLSISVLLNIELKELKETQVYIIAGVVFGIHYLHFQKEHRILKKITDLKSKVNLTNRILTILYVLGTISLFCYLANIGLNNYLILIIVIIVPTILAHLFGKRNEQFD</sequence>
<keyword evidence="3" id="KW-1185">Reference proteome</keyword>
<feature type="transmembrane region" description="Helical" evidence="1">
    <location>
        <begin position="120"/>
        <end position="138"/>
    </location>
</feature>
<feature type="transmembrane region" description="Helical" evidence="1">
    <location>
        <begin position="57"/>
        <end position="73"/>
    </location>
</feature>
<feature type="transmembrane region" description="Helical" evidence="1">
    <location>
        <begin position="94"/>
        <end position="114"/>
    </location>
</feature>
<organism evidence="2 3">
    <name type="scientific">Pontimicrobium aquaticum</name>
    <dbReference type="NCBI Taxonomy" id="2565367"/>
    <lineage>
        <taxon>Bacteria</taxon>
        <taxon>Pseudomonadati</taxon>
        <taxon>Bacteroidota</taxon>
        <taxon>Flavobacteriia</taxon>
        <taxon>Flavobacteriales</taxon>
        <taxon>Flavobacteriaceae</taxon>
        <taxon>Pontimicrobium</taxon>
    </lineage>
</organism>
<keyword evidence="1" id="KW-0472">Membrane</keyword>
<dbReference type="EMBL" id="SUPL01000014">
    <property type="protein sequence ID" value="TJY31599.1"/>
    <property type="molecule type" value="Genomic_DNA"/>
</dbReference>
<reference evidence="2 3" key="1">
    <citation type="submission" date="2019-04" db="EMBL/GenBank/DDBJ databases">
        <title>Lacinutrix sp. nov., isolated from marine water.</title>
        <authorList>
            <person name="Kim W."/>
        </authorList>
    </citation>
    <scope>NUCLEOTIDE SEQUENCE [LARGE SCALE GENOMIC DNA]</scope>
    <source>
        <strain evidence="2 3">CAU 1491</strain>
    </source>
</reference>
<proteinExistence type="predicted"/>